<protein>
    <submittedName>
        <fullName evidence="1">Heme oxygenase</fullName>
    </submittedName>
</protein>
<comment type="caution">
    <text evidence="1">The sequence shown here is derived from an EMBL/GenBank/DDBJ whole genome shotgun (WGS) entry which is preliminary data.</text>
</comment>
<dbReference type="EMBL" id="VFQE01000001">
    <property type="protein sequence ID" value="TQN44188.1"/>
    <property type="molecule type" value="Genomic_DNA"/>
</dbReference>
<evidence type="ECO:0000313" key="1">
    <source>
        <dbReference type="EMBL" id="TQN44188.1"/>
    </source>
</evidence>
<sequence>MAAGETAARAHDRSGNDVLRRLRSGTAREHEDVEHTLALLDPGLERSRLTDVLDRMHGFWVAAEAGLDRWGSQYPQDAAAVDWPRRRRAGLFAADLAALGGTPTGDEPHLPAVNGTDAALGRLYVLEGSTLGGVVIDRHLASLPQVADVRLRAFTPYGSETGAMWAAFRRVTRARVDAGGDADAMIDSARGTFRALAAWCRPAASAQALPA</sequence>
<dbReference type="SUPFAM" id="SSF48613">
    <property type="entry name" value="Heme oxygenase-like"/>
    <property type="match status" value="1"/>
</dbReference>
<dbReference type="RefSeq" id="WP_142026617.1">
    <property type="nucleotide sequence ID" value="NZ_VFQE01000001.1"/>
</dbReference>
<dbReference type="Proteomes" id="UP000319865">
    <property type="component" value="Unassembled WGS sequence"/>
</dbReference>
<accession>A0A543PJF2</accession>
<keyword evidence="2" id="KW-1185">Reference proteome</keyword>
<gene>
    <name evidence="1" type="ORF">FHU33_3681</name>
</gene>
<dbReference type="OrthoDB" id="9149607at2"/>
<dbReference type="CDD" id="cd19166">
    <property type="entry name" value="HemeO-bac"/>
    <property type="match status" value="1"/>
</dbReference>
<dbReference type="AlphaFoldDB" id="A0A543PJF2"/>
<dbReference type="InterPro" id="IPR016084">
    <property type="entry name" value="Haem_Oase-like_multi-hlx"/>
</dbReference>
<organism evidence="1 2">
    <name type="scientific">Blastococcus colisei</name>
    <dbReference type="NCBI Taxonomy" id="1564162"/>
    <lineage>
        <taxon>Bacteria</taxon>
        <taxon>Bacillati</taxon>
        <taxon>Actinomycetota</taxon>
        <taxon>Actinomycetes</taxon>
        <taxon>Geodermatophilales</taxon>
        <taxon>Geodermatophilaceae</taxon>
        <taxon>Blastococcus</taxon>
    </lineage>
</organism>
<evidence type="ECO:0000313" key="2">
    <source>
        <dbReference type="Proteomes" id="UP000319865"/>
    </source>
</evidence>
<reference evidence="1 2" key="1">
    <citation type="submission" date="2019-06" db="EMBL/GenBank/DDBJ databases">
        <title>Sequencing the genomes of 1000 actinobacteria strains.</title>
        <authorList>
            <person name="Klenk H.-P."/>
        </authorList>
    </citation>
    <scope>NUCLEOTIDE SEQUENCE [LARGE SCALE GENOMIC DNA]</scope>
    <source>
        <strain evidence="1 2">DSM 46837</strain>
    </source>
</reference>
<name>A0A543PJF2_9ACTN</name>
<dbReference type="Gene3D" id="1.20.910.10">
    <property type="entry name" value="Heme oxygenase-like"/>
    <property type="match status" value="1"/>
</dbReference>
<proteinExistence type="predicted"/>